<dbReference type="PANTHER" id="PTHR34988">
    <property type="entry name" value="PROTEIN, PUTATIVE-RELATED"/>
    <property type="match status" value="1"/>
</dbReference>
<dbReference type="PANTHER" id="PTHR34988:SF1">
    <property type="entry name" value="DNA-BINDING PROTEIN"/>
    <property type="match status" value="1"/>
</dbReference>
<evidence type="ECO:0000313" key="2">
    <source>
        <dbReference type="EMBL" id="HGB30728.1"/>
    </source>
</evidence>
<protein>
    <submittedName>
        <fullName evidence="2">DNA-binding protein</fullName>
    </submittedName>
</protein>
<gene>
    <name evidence="2" type="ORF">ENV35_02480</name>
</gene>
<dbReference type="SUPFAM" id="SSF117856">
    <property type="entry name" value="AF0104/ALDC/Ptd012-like"/>
    <property type="match status" value="1"/>
</dbReference>
<proteinExistence type="predicted"/>
<sequence>MRVFKRPTSFNNEIIIINLESDEFLLESIIKYLKDNNIKNACILSGIGTLKKLSYHRVLSTSMNPENEYLSLEGPFELSSLQGLIINFEPHLHFVASDLNNTYSGHIEFNSQVLYLAEIVLLTLKDFSIKRNPNEKNIYFIEED</sequence>
<dbReference type="Gene3D" id="3.30.1330.80">
    <property type="entry name" value="Hypothetical protein, similar to alpha- acetolactate decarboxylase, domain 2"/>
    <property type="match status" value="1"/>
</dbReference>
<reference evidence="2" key="1">
    <citation type="journal article" date="2020" name="mSystems">
        <title>Genome- and Community-Level Interaction Insights into Carbon Utilization and Element Cycling Functions of Hydrothermarchaeota in Hydrothermal Sediment.</title>
        <authorList>
            <person name="Zhou Z."/>
            <person name="Liu Y."/>
            <person name="Xu W."/>
            <person name="Pan J."/>
            <person name="Luo Z.H."/>
            <person name="Li M."/>
        </authorList>
    </citation>
    <scope>NUCLEOTIDE SEQUENCE [LARGE SCALE GENOMIC DNA]</scope>
    <source>
        <strain evidence="2">SpSt-751</strain>
    </source>
</reference>
<dbReference type="EMBL" id="DTGA01000058">
    <property type="protein sequence ID" value="HGB30728.1"/>
    <property type="molecule type" value="Genomic_DNA"/>
</dbReference>
<accession>A0A7C3WNP0</accession>
<dbReference type="Pfam" id="PF03479">
    <property type="entry name" value="PCC"/>
    <property type="match status" value="1"/>
</dbReference>
<evidence type="ECO:0000259" key="1">
    <source>
        <dbReference type="PROSITE" id="PS51742"/>
    </source>
</evidence>
<dbReference type="CDD" id="cd11378">
    <property type="entry name" value="DUF296"/>
    <property type="match status" value="1"/>
</dbReference>
<dbReference type="AlphaFoldDB" id="A0A7C3WNP0"/>
<feature type="domain" description="PPC" evidence="1">
    <location>
        <begin position="7"/>
        <end position="144"/>
    </location>
</feature>
<name>A0A7C3WNP0_9BACT</name>
<organism evidence="2">
    <name type="scientific">Dictyoglomus turgidum</name>
    <dbReference type="NCBI Taxonomy" id="513050"/>
    <lineage>
        <taxon>Bacteria</taxon>
        <taxon>Pseudomonadati</taxon>
        <taxon>Dictyoglomota</taxon>
        <taxon>Dictyoglomia</taxon>
        <taxon>Dictyoglomales</taxon>
        <taxon>Dictyoglomaceae</taxon>
        <taxon>Dictyoglomus</taxon>
    </lineage>
</organism>
<dbReference type="PROSITE" id="PS51742">
    <property type="entry name" value="PPC"/>
    <property type="match status" value="1"/>
</dbReference>
<comment type="caution">
    <text evidence="2">The sequence shown here is derived from an EMBL/GenBank/DDBJ whole genome shotgun (WGS) entry which is preliminary data.</text>
</comment>
<keyword evidence="2" id="KW-0238">DNA-binding</keyword>
<dbReference type="GO" id="GO:0003677">
    <property type="term" value="F:DNA binding"/>
    <property type="evidence" value="ECO:0007669"/>
    <property type="project" value="UniProtKB-KW"/>
</dbReference>
<dbReference type="InterPro" id="IPR005175">
    <property type="entry name" value="PPC_dom"/>
</dbReference>